<dbReference type="OrthoDB" id="430354at2759"/>
<dbReference type="SUPFAM" id="SSF53448">
    <property type="entry name" value="Nucleotide-diphospho-sugar transferases"/>
    <property type="match status" value="1"/>
</dbReference>
<keyword evidence="13" id="KW-1185">Reference proteome</keyword>
<keyword evidence="4" id="KW-0328">Glycosyltransferase</keyword>
<feature type="non-terminal residue" evidence="12">
    <location>
        <position position="209"/>
    </location>
</feature>
<keyword evidence="7" id="KW-0735">Signal-anchor</keyword>
<evidence type="ECO:0000256" key="4">
    <source>
        <dbReference type="ARBA" id="ARBA00022676"/>
    </source>
</evidence>
<dbReference type="GO" id="GO:0006493">
    <property type="term" value="P:protein O-linked glycosylation"/>
    <property type="evidence" value="ECO:0007669"/>
    <property type="project" value="TreeGrafter"/>
</dbReference>
<evidence type="ECO:0000256" key="9">
    <source>
        <dbReference type="ARBA" id="ARBA00023034"/>
    </source>
</evidence>
<keyword evidence="10" id="KW-0472">Membrane</keyword>
<dbReference type="AlphaFoldDB" id="A0A1E3QIJ2"/>
<evidence type="ECO:0000256" key="7">
    <source>
        <dbReference type="ARBA" id="ARBA00022968"/>
    </source>
</evidence>
<dbReference type="STRING" id="984486.A0A1E3QIJ2"/>
<dbReference type="PANTHER" id="PTHR31392:SF1">
    <property type="entry name" value="ALPHA-1,3-MANNOSYLTRANSFERASE MNN1-RELATED"/>
    <property type="match status" value="1"/>
</dbReference>
<evidence type="ECO:0000313" key="12">
    <source>
        <dbReference type="EMBL" id="ODQ76902.1"/>
    </source>
</evidence>
<keyword evidence="11" id="KW-0325">Glycoprotein</keyword>
<keyword evidence="5 12" id="KW-0808">Transferase</keyword>
<gene>
    <name evidence="12" type="ORF">BABINDRAFT_42634</name>
</gene>
<evidence type="ECO:0000256" key="3">
    <source>
        <dbReference type="ARBA" id="ARBA00009105"/>
    </source>
</evidence>
<evidence type="ECO:0000256" key="5">
    <source>
        <dbReference type="ARBA" id="ARBA00022679"/>
    </source>
</evidence>
<comment type="pathway">
    <text evidence="2">Protein modification; protein glycosylation.</text>
</comment>
<keyword evidence="6" id="KW-0812">Transmembrane</keyword>
<dbReference type="InterPro" id="IPR029044">
    <property type="entry name" value="Nucleotide-diphossugar_trans"/>
</dbReference>
<name>A0A1E3QIJ2_9ASCO</name>
<dbReference type="RefSeq" id="XP_018982230.1">
    <property type="nucleotide sequence ID" value="XM_019132086.1"/>
</dbReference>
<dbReference type="Proteomes" id="UP000094336">
    <property type="component" value="Unassembled WGS sequence"/>
</dbReference>
<dbReference type="PANTHER" id="PTHR31392">
    <property type="entry name" value="ALPHA-1,3-MANNOSYLTRANSFERASE MNN1-RELATED"/>
    <property type="match status" value="1"/>
</dbReference>
<dbReference type="GO" id="GO:0000033">
    <property type="term" value="F:alpha-1,3-mannosyltransferase activity"/>
    <property type="evidence" value="ECO:0007669"/>
    <property type="project" value="TreeGrafter"/>
</dbReference>
<dbReference type="Pfam" id="PF11051">
    <property type="entry name" value="Mannosyl_trans3"/>
    <property type="match status" value="1"/>
</dbReference>
<evidence type="ECO:0000313" key="13">
    <source>
        <dbReference type="Proteomes" id="UP000094336"/>
    </source>
</evidence>
<evidence type="ECO:0000256" key="6">
    <source>
        <dbReference type="ARBA" id="ARBA00022692"/>
    </source>
</evidence>
<dbReference type="GO" id="GO:0046354">
    <property type="term" value="P:mannan biosynthetic process"/>
    <property type="evidence" value="ECO:0007669"/>
    <property type="project" value="UniProtKB-ARBA"/>
</dbReference>
<reference evidence="13" key="1">
    <citation type="submission" date="2016-05" db="EMBL/GenBank/DDBJ databases">
        <title>Comparative genomics of biotechnologically important yeasts.</title>
        <authorList>
            <consortium name="DOE Joint Genome Institute"/>
            <person name="Riley R."/>
            <person name="Haridas S."/>
            <person name="Wolfe K.H."/>
            <person name="Lopes M.R."/>
            <person name="Hittinger C.T."/>
            <person name="Goker M."/>
            <person name="Salamov A."/>
            <person name="Wisecaver J."/>
            <person name="Long T.M."/>
            <person name="Aerts A.L."/>
            <person name="Barry K."/>
            <person name="Choi C."/>
            <person name="Clum A."/>
            <person name="Coughlan A.Y."/>
            <person name="Deshpande S."/>
            <person name="Douglass A.P."/>
            <person name="Hanson S.J."/>
            <person name="Klenk H.-P."/>
            <person name="Labutti K."/>
            <person name="Lapidus A."/>
            <person name="Lindquist E."/>
            <person name="Lipzen A."/>
            <person name="Meier-Kolthoff J.P."/>
            <person name="Ohm R.A."/>
            <person name="Otillar R.P."/>
            <person name="Pangilinan J."/>
            <person name="Peng Y."/>
            <person name="Rokas A."/>
            <person name="Rosa C.A."/>
            <person name="Scheuner C."/>
            <person name="Sibirny A.A."/>
            <person name="Slot J.C."/>
            <person name="Stielow J.B."/>
            <person name="Sun H."/>
            <person name="Kurtzman C.P."/>
            <person name="Blackwell M."/>
            <person name="Grigoriev I.V."/>
            <person name="Jeffries T.W."/>
        </authorList>
    </citation>
    <scope>NUCLEOTIDE SEQUENCE [LARGE SCALE GENOMIC DNA]</scope>
    <source>
        <strain evidence="13">NRRL Y-12698</strain>
    </source>
</reference>
<accession>A0A1E3QIJ2</accession>
<evidence type="ECO:0000256" key="8">
    <source>
        <dbReference type="ARBA" id="ARBA00022989"/>
    </source>
</evidence>
<comment type="similarity">
    <text evidence="3">Belongs to the MNN1/MNT family.</text>
</comment>
<evidence type="ECO:0000256" key="2">
    <source>
        <dbReference type="ARBA" id="ARBA00004922"/>
    </source>
</evidence>
<keyword evidence="9" id="KW-0333">Golgi apparatus</keyword>
<dbReference type="GeneID" id="30149939"/>
<evidence type="ECO:0000256" key="10">
    <source>
        <dbReference type="ARBA" id="ARBA00023136"/>
    </source>
</evidence>
<proteinExistence type="inferred from homology"/>
<evidence type="ECO:0000256" key="1">
    <source>
        <dbReference type="ARBA" id="ARBA00004323"/>
    </source>
</evidence>
<comment type="subcellular location">
    <subcellularLocation>
        <location evidence="1">Golgi apparatus membrane</location>
        <topology evidence="1">Single-pass type II membrane protein</topology>
    </subcellularLocation>
</comment>
<protein>
    <submittedName>
        <fullName evidence="12">Glycosyltransferase family 71 protein</fullName>
    </submittedName>
</protein>
<dbReference type="GO" id="GO:0000139">
    <property type="term" value="C:Golgi membrane"/>
    <property type="evidence" value="ECO:0007669"/>
    <property type="project" value="UniProtKB-SubCell"/>
</dbReference>
<evidence type="ECO:0000256" key="11">
    <source>
        <dbReference type="ARBA" id="ARBA00023180"/>
    </source>
</evidence>
<organism evidence="12 13">
    <name type="scientific">Babjeviella inositovora NRRL Y-12698</name>
    <dbReference type="NCBI Taxonomy" id="984486"/>
    <lineage>
        <taxon>Eukaryota</taxon>
        <taxon>Fungi</taxon>
        <taxon>Dikarya</taxon>
        <taxon>Ascomycota</taxon>
        <taxon>Saccharomycotina</taxon>
        <taxon>Pichiomycetes</taxon>
        <taxon>Serinales incertae sedis</taxon>
        <taxon>Babjeviella</taxon>
    </lineage>
</organism>
<dbReference type="InterPro" id="IPR022751">
    <property type="entry name" value="Alpha_mannosyltransferase"/>
</dbReference>
<sequence length="209" mass="23704">MKAFQATEQSFVDAATNLRVFGSCYLESNKALNNTCGGIQARLMPFFTGNYPVFTRWDGAVVSDEEAHQRKEFGINDRCFTLNYLQGLNGRGIVVSAGDGQVEDTVNLIRVLRGLDNKLPIQVFHKGDLGDDSMAQILNQDIKKALVGQSEYKFTFPQQNVWFVDVRGCIKEEYMKFFNRFSNKFFPYMFGSFDETILMDTDAVPLVKP</sequence>
<keyword evidence="8" id="KW-1133">Transmembrane helix</keyword>
<dbReference type="EMBL" id="KV454451">
    <property type="protein sequence ID" value="ODQ76902.1"/>
    <property type="molecule type" value="Genomic_DNA"/>
</dbReference>